<evidence type="ECO:0000313" key="3">
    <source>
        <dbReference type="Proteomes" id="UP000711178"/>
    </source>
</evidence>
<dbReference type="SUPFAM" id="SSF82866">
    <property type="entry name" value="Multidrug efflux transporter AcrB transmembrane domain"/>
    <property type="match status" value="2"/>
</dbReference>
<dbReference type="PANTHER" id="PTHR33406">
    <property type="entry name" value="MEMBRANE PROTEIN MJ1562-RELATED"/>
    <property type="match status" value="1"/>
</dbReference>
<name>A0ABS7FF06_9NEIS</name>
<sequence length="777" mass="83918">MTEHLGSSRPQRWLAAVWLAILLAVAGHNGWLWLGGHARLETDILAMLPQNRQDQAAQDATRQLADAAARRVVVLVGARDWADARRAGDAYAAAIRASGQPLAPRYRVGAQESDNWLDFYAAYRGQLLGDDTRRQLRQTAPAALAEQAAAALFQPMGMPRLGRWQDDPLNVYGQWLGERAAQSRVRVRDERLSLSGADMQYALIMLEQQGPAFSVAAQQAMLPALRQAEAAARQAVPHAQIIQGGVPLFAAFAASAAEREVHTIGLGSLLGILLLTVLAFSGIRPRILVTLSIAAGLGCAISLTSLLFGKLHLITLVFGASLIGVAENYGNNYYAYRLGKPAGERWAMLRGQRATMWLAFATTAIGYALLALAPFPGLRQMAVFSVTGLFGAFVTTLCCLPFADRGEMPFNRFARALGGWRRRWPRWGRNRFSLLLGLAMAAALLAGFAVLKTNDDIRALQNAPQSLLQDQRRIGELMEMAGPAQFYLVSGDSPEQVLRREEALKTRLAPLIAAGQLKGVQAISDWAPSQARQLADRRLLQQTVFAPGGVLALASARLGQPAAAAPPPAAFQPLTLQAWLAAPVSEPLRAQWLGRFGQGYASVVMLRGLAGPSMLPLLARQAEPAAGVRFIDKAGEVSGLMRHYRQLMSWVIAASYLLVLAMLWRRFGRQAWRALLPTLLASLLTVALSALLGQPLQLFTILALLLILGMGVDYGVFLLADDDPRAFLSVTLAAAGTLLSFGLLALSSTPALTAFGLTMLLGISLCWLLNPLFTPKT</sequence>
<organism evidence="2 3">
    <name type="scientific">Chromobacterium subtsugae</name>
    <dbReference type="NCBI Taxonomy" id="251747"/>
    <lineage>
        <taxon>Bacteria</taxon>
        <taxon>Pseudomonadati</taxon>
        <taxon>Pseudomonadota</taxon>
        <taxon>Betaproteobacteria</taxon>
        <taxon>Neisseriales</taxon>
        <taxon>Chromobacteriaceae</taxon>
        <taxon>Chromobacterium</taxon>
    </lineage>
</organism>
<keyword evidence="1" id="KW-1133">Transmembrane helix</keyword>
<comment type="caution">
    <text evidence="2">The sequence shown here is derived from an EMBL/GenBank/DDBJ whole genome shotgun (WGS) entry which is preliminary data.</text>
</comment>
<feature type="transmembrane region" description="Helical" evidence="1">
    <location>
        <begin position="432"/>
        <end position="451"/>
    </location>
</feature>
<feature type="transmembrane region" description="Helical" evidence="1">
    <location>
        <begin position="355"/>
        <end position="375"/>
    </location>
</feature>
<dbReference type="Gene3D" id="1.20.1640.10">
    <property type="entry name" value="Multidrug efflux transporter AcrB transmembrane domain"/>
    <property type="match status" value="2"/>
</dbReference>
<protein>
    <submittedName>
        <fullName evidence="2">Transporter</fullName>
    </submittedName>
</protein>
<feature type="transmembrane region" description="Helical" evidence="1">
    <location>
        <begin position="647"/>
        <end position="664"/>
    </location>
</feature>
<feature type="transmembrane region" description="Helical" evidence="1">
    <location>
        <begin position="671"/>
        <end position="692"/>
    </location>
</feature>
<accession>A0ABS7FF06</accession>
<reference evidence="2 3" key="1">
    <citation type="submission" date="2021-05" db="EMBL/GenBank/DDBJ databases">
        <title>Draft Whole Genome Sequencing Of Biosensor Chromobacterium violaceum Strain CV026 Reveals A Regulatory RNA In Chromobacterium violaceum Phenotype Regulatory Network.</title>
        <authorList>
            <person name="Hong K.W."/>
            <person name="Chan K.G."/>
            <person name="Chang C.-Y."/>
        </authorList>
    </citation>
    <scope>NUCLEOTIDE SEQUENCE [LARGE SCALE GENOMIC DNA]</scope>
    <source>
        <strain evidence="2 3">ATCC 31532</strain>
    </source>
</reference>
<dbReference type="Proteomes" id="UP000711178">
    <property type="component" value="Unassembled WGS sequence"/>
</dbReference>
<evidence type="ECO:0000256" key="1">
    <source>
        <dbReference type="SAM" id="Phobius"/>
    </source>
</evidence>
<dbReference type="RefSeq" id="WP_043572447.1">
    <property type="nucleotide sequence ID" value="NZ_CP142381.1"/>
</dbReference>
<feature type="transmembrane region" description="Helical" evidence="1">
    <location>
        <begin position="287"/>
        <end position="308"/>
    </location>
</feature>
<keyword evidence="3" id="KW-1185">Reference proteome</keyword>
<evidence type="ECO:0000313" key="2">
    <source>
        <dbReference type="EMBL" id="MBW8287889.1"/>
    </source>
</evidence>
<feature type="transmembrane region" description="Helical" evidence="1">
    <location>
        <begin position="261"/>
        <end position="280"/>
    </location>
</feature>
<proteinExistence type="predicted"/>
<feature type="transmembrane region" description="Helical" evidence="1">
    <location>
        <begin position="752"/>
        <end position="773"/>
    </location>
</feature>
<dbReference type="GeneID" id="89685914"/>
<feature type="transmembrane region" description="Helical" evidence="1">
    <location>
        <begin position="698"/>
        <end position="719"/>
    </location>
</feature>
<feature type="transmembrane region" description="Helical" evidence="1">
    <location>
        <begin position="381"/>
        <end position="403"/>
    </location>
</feature>
<feature type="transmembrane region" description="Helical" evidence="1">
    <location>
        <begin position="314"/>
        <end position="334"/>
    </location>
</feature>
<keyword evidence="1" id="KW-0812">Transmembrane</keyword>
<dbReference type="InterPro" id="IPR050545">
    <property type="entry name" value="Mycobact_MmpL"/>
</dbReference>
<keyword evidence="1" id="KW-0472">Membrane</keyword>
<feature type="transmembrane region" description="Helical" evidence="1">
    <location>
        <begin position="726"/>
        <end position="746"/>
    </location>
</feature>
<feature type="transmembrane region" description="Helical" evidence="1">
    <location>
        <begin position="12"/>
        <end position="34"/>
    </location>
</feature>
<dbReference type="PANTHER" id="PTHR33406:SF13">
    <property type="entry name" value="MEMBRANE PROTEIN YDFJ"/>
    <property type="match status" value="1"/>
</dbReference>
<dbReference type="EMBL" id="JAHDTB010000007">
    <property type="protein sequence ID" value="MBW8287889.1"/>
    <property type="molecule type" value="Genomic_DNA"/>
</dbReference>
<gene>
    <name evidence="2" type="ORF">KIF53_09655</name>
</gene>